<proteinExistence type="predicted"/>
<accession>A0A0G4IEQ2</accession>
<protein>
    <submittedName>
        <fullName evidence="2">Uncharacterized protein</fullName>
    </submittedName>
</protein>
<name>A0A0G4IEQ2_9ALVE</name>
<sequence>MIKGLPPSSPVPQESDRSAAAEPSADAAPEVQESPNVDPPTESLCSRSDVPQAVVSVAVAAAAPAAVPSSEGS</sequence>
<reference evidence="2" key="1">
    <citation type="submission" date="2014-11" db="EMBL/GenBank/DDBJ databases">
        <authorList>
            <person name="Otto D Thomas"/>
            <person name="Naeem Raeece"/>
        </authorList>
    </citation>
    <scope>NUCLEOTIDE SEQUENCE</scope>
</reference>
<dbReference type="AlphaFoldDB" id="A0A0G4IEQ2"/>
<feature type="compositionally biased region" description="Low complexity" evidence="1">
    <location>
        <begin position="20"/>
        <end position="30"/>
    </location>
</feature>
<organism evidence="2">
    <name type="scientific">Chromera velia CCMP2878</name>
    <dbReference type="NCBI Taxonomy" id="1169474"/>
    <lineage>
        <taxon>Eukaryota</taxon>
        <taxon>Sar</taxon>
        <taxon>Alveolata</taxon>
        <taxon>Colpodellida</taxon>
        <taxon>Chromeraceae</taxon>
        <taxon>Chromera</taxon>
    </lineage>
</organism>
<evidence type="ECO:0000256" key="1">
    <source>
        <dbReference type="SAM" id="MobiDB-lite"/>
    </source>
</evidence>
<feature type="region of interest" description="Disordered" evidence="1">
    <location>
        <begin position="1"/>
        <end position="48"/>
    </location>
</feature>
<gene>
    <name evidence="2" type="ORF">Cvel_13769</name>
</gene>
<dbReference type="VEuPathDB" id="CryptoDB:Cvel_13769"/>
<evidence type="ECO:0000313" key="2">
    <source>
        <dbReference type="EMBL" id="CEM55711.1"/>
    </source>
</evidence>
<dbReference type="EMBL" id="CDMZ01005902">
    <property type="protein sequence ID" value="CEM55711.1"/>
    <property type="molecule type" value="Genomic_DNA"/>
</dbReference>